<dbReference type="EnsemblMetazoa" id="XM_030988855">
    <property type="protein sequence ID" value="XP_030844715"/>
    <property type="gene ID" value="LOC105440275"/>
</dbReference>
<name>A0A7M7P277_STRPU</name>
<dbReference type="InParanoid" id="A0A7M7P277"/>
<dbReference type="AlphaFoldDB" id="A0A7M7P277"/>
<protein>
    <submittedName>
        <fullName evidence="2">Uncharacterized protein</fullName>
    </submittedName>
</protein>
<feature type="compositionally biased region" description="Low complexity" evidence="1">
    <location>
        <begin position="271"/>
        <end position="285"/>
    </location>
</feature>
<feature type="region of interest" description="Disordered" evidence="1">
    <location>
        <begin position="235"/>
        <end position="394"/>
    </location>
</feature>
<sequence length="394" mass="44749">MSAEMSSLDLAYFCDVSENSGRQKQPPPDEDEAESGLTTALKVGAVGALGLIAIRCWCKQSAAPSTHTTWQSYQSVDNRTFRQNNFTLRQNNLTFRQNNRTVVINPQRQSDQYPYRNSYPPSNLSLPVCSSDHRVSQYKRNSTTSKLKSYYSSKDGYSSDESDPDQQSSQYKRNSTISRPKSYYSSKDGYSSDESDPDQQSSQYVDNRTFRQNNFTLRQNNLTFQQNNRTVVINPQRQSDQYPYRNSYPPSNLSLPVCSSDHRVSQYKRNSTTSKPKSYYSSKDGYSSDESDPDQQSSQYKRNSTISRPKSYYSSKDGYSSNESDPDQQSSQYKRNSTTSQSKSYHSSDTCPTPTNGHLNTSATALPHISKATRTPRMVIPPDESDPDQRSSQY</sequence>
<dbReference type="RefSeq" id="XP_030844715.1">
    <property type="nucleotide sequence ID" value="XM_030988855.1"/>
</dbReference>
<evidence type="ECO:0000313" key="3">
    <source>
        <dbReference type="Proteomes" id="UP000007110"/>
    </source>
</evidence>
<dbReference type="KEGG" id="spu:105440275"/>
<feature type="compositionally biased region" description="Low complexity" evidence="1">
    <location>
        <begin position="310"/>
        <end position="321"/>
    </location>
</feature>
<evidence type="ECO:0000313" key="2">
    <source>
        <dbReference type="EnsemblMetazoa" id="XP_030844715"/>
    </source>
</evidence>
<reference evidence="2" key="2">
    <citation type="submission" date="2021-01" db="UniProtKB">
        <authorList>
            <consortium name="EnsemblMetazoa"/>
        </authorList>
    </citation>
    <scope>IDENTIFICATION</scope>
</reference>
<dbReference type="Proteomes" id="UP000007110">
    <property type="component" value="Unassembled WGS sequence"/>
</dbReference>
<reference evidence="3" key="1">
    <citation type="submission" date="2015-02" db="EMBL/GenBank/DDBJ databases">
        <title>Genome sequencing for Strongylocentrotus purpuratus.</title>
        <authorList>
            <person name="Murali S."/>
            <person name="Liu Y."/>
            <person name="Vee V."/>
            <person name="English A."/>
            <person name="Wang M."/>
            <person name="Skinner E."/>
            <person name="Han Y."/>
            <person name="Muzny D.M."/>
            <person name="Worley K.C."/>
            <person name="Gibbs R.A."/>
        </authorList>
    </citation>
    <scope>NUCLEOTIDE SEQUENCE</scope>
</reference>
<proteinExistence type="predicted"/>
<feature type="compositionally biased region" description="Low complexity" evidence="1">
    <location>
        <begin position="142"/>
        <end position="156"/>
    </location>
</feature>
<feature type="compositionally biased region" description="Polar residues" evidence="1">
    <location>
        <begin position="327"/>
        <end position="336"/>
    </location>
</feature>
<evidence type="ECO:0000256" key="1">
    <source>
        <dbReference type="SAM" id="MobiDB-lite"/>
    </source>
</evidence>
<keyword evidence="3" id="KW-1185">Reference proteome</keyword>
<dbReference type="GeneID" id="105440275"/>
<feature type="compositionally biased region" description="Low complexity" evidence="1">
    <location>
        <begin position="337"/>
        <end position="350"/>
    </location>
</feature>
<accession>A0A7M7P277</accession>
<organism evidence="2 3">
    <name type="scientific">Strongylocentrotus purpuratus</name>
    <name type="common">Purple sea urchin</name>
    <dbReference type="NCBI Taxonomy" id="7668"/>
    <lineage>
        <taxon>Eukaryota</taxon>
        <taxon>Metazoa</taxon>
        <taxon>Echinodermata</taxon>
        <taxon>Eleutherozoa</taxon>
        <taxon>Echinozoa</taxon>
        <taxon>Echinoidea</taxon>
        <taxon>Euechinoidea</taxon>
        <taxon>Echinacea</taxon>
        <taxon>Camarodonta</taxon>
        <taxon>Echinidea</taxon>
        <taxon>Strongylocentrotidae</taxon>
        <taxon>Strongylocentrotus</taxon>
    </lineage>
</organism>
<feature type="compositionally biased region" description="Polar residues" evidence="1">
    <location>
        <begin position="351"/>
        <end position="364"/>
    </location>
</feature>
<feature type="region of interest" description="Disordered" evidence="1">
    <location>
        <begin position="107"/>
        <end position="206"/>
    </location>
</feature>